<dbReference type="EMBL" id="VUJX02000002">
    <property type="protein sequence ID" value="KAL0941554.1"/>
    <property type="molecule type" value="Genomic_DNA"/>
</dbReference>
<gene>
    <name evidence="1" type="ORF">CTRU02_204317</name>
</gene>
<comment type="caution">
    <text evidence="1">The sequence shown here is derived from an EMBL/GenBank/DDBJ whole genome shotgun (WGS) entry which is preliminary data.</text>
</comment>
<reference evidence="1 2" key="1">
    <citation type="journal article" date="2020" name="Phytopathology">
        <title>Genome Sequence Resources of Colletotrichum truncatum, C. plurivorum, C. musicola, and C. sojae: Four Species Pathogenic to Soybean (Glycine max).</title>
        <authorList>
            <person name="Rogerio F."/>
            <person name="Boufleur T.R."/>
            <person name="Ciampi-Guillardi M."/>
            <person name="Sukno S.A."/>
            <person name="Thon M.R."/>
            <person name="Massola Junior N.S."/>
            <person name="Baroncelli R."/>
        </authorList>
    </citation>
    <scope>NUCLEOTIDE SEQUENCE [LARGE SCALE GENOMIC DNA]</scope>
    <source>
        <strain evidence="1 2">CMES1059</strain>
    </source>
</reference>
<sequence length="258" mass="29870">MLPPENITKILMIFFVEELLYAFMVSTTKISIILFYLRIFREPWFRTVCYILFAATTCFGIWHIMQIIFVSSPISYSWTFWDGEHIGQRGKVQMLSFVNSGINITLDLCLFVLPVTQFIHMSWTLRTKIGTSLIFLTGLIVTVASCIRLETLREFGDTRNPTYDLQGLSTWSLLELHLSVICACLPGMRSFFRRLLPSLWRRKPSPEQNRNQPRTGRSLPRAFSLFMSQITTNGPRNDQHTPENAEEKTSDMNSRPLV</sequence>
<evidence type="ECO:0000313" key="2">
    <source>
        <dbReference type="Proteomes" id="UP000805649"/>
    </source>
</evidence>
<accession>A0ACC3ZBU0</accession>
<organism evidence="1 2">
    <name type="scientific">Colletotrichum truncatum</name>
    <name type="common">Anthracnose fungus</name>
    <name type="synonym">Colletotrichum capsici</name>
    <dbReference type="NCBI Taxonomy" id="5467"/>
    <lineage>
        <taxon>Eukaryota</taxon>
        <taxon>Fungi</taxon>
        <taxon>Dikarya</taxon>
        <taxon>Ascomycota</taxon>
        <taxon>Pezizomycotina</taxon>
        <taxon>Sordariomycetes</taxon>
        <taxon>Hypocreomycetidae</taxon>
        <taxon>Glomerellales</taxon>
        <taxon>Glomerellaceae</taxon>
        <taxon>Colletotrichum</taxon>
        <taxon>Colletotrichum truncatum species complex</taxon>
    </lineage>
</organism>
<evidence type="ECO:0000313" key="1">
    <source>
        <dbReference type="EMBL" id="KAL0941554.1"/>
    </source>
</evidence>
<name>A0ACC3ZBU0_COLTU</name>
<protein>
    <submittedName>
        <fullName evidence="1">CFEM domain-containing protein</fullName>
    </submittedName>
</protein>
<proteinExistence type="predicted"/>
<dbReference type="Proteomes" id="UP000805649">
    <property type="component" value="Unassembled WGS sequence"/>
</dbReference>
<keyword evidence="2" id="KW-1185">Reference proteome</keyword>